<comment type="similarity">
    <text evidence="1">Belongs to the paxM FAD-dependent monooxygenase family.</text>
</comment>
<feature type="domain" description="FAD-binding" evidence="7">
    <location>
        <begin position="8"/>
        <end position="345"/>
    </location>
</feature>
<keyword evidence="9" id="KW-1185">Reference proteome</keyword>
<evidence type="ECO:0000256" key="1">
    <source>
        <dbReference type="ARBA" id="ARBA00007992"/>
    </source>
</evidence>
<dbReference type="AlphaFoldDB" id="A0A5N6Z2Q9"/>
<feature type="transmembrane region" description="Helical" evidence="5">
    <location>
        <begin position="592"/>
        <end position="614"/>
    </location>
</feature>
<feature type="signal peptide" evidence="6">
    <location>
        <begin position="1"/>
        <end position="22"/>
    </location>
</feature>
<keyword evidence="5" id="KW-0812">Transmembrane</keyword>
<evidence type="ECO:0000256" key="6">
    <source>
        <dbReference type="SAM" id="SignalP"/>
    </source>
</evidence>
<accession>A0A5N6Z2Q9</accession>
<dbReference type="InterPro" id="IPR036188">
    <property type="entry name" value="FAD/NAD-bd_sf"/>
</dbReference>
<evidence type="ECO:0000256" key="5">
    <source>
        <dbReference type="SAM" id="Phobius"/>
    </source>
</evidence>
<dbReference type="PRINTS" id="PR00420">
    <property type="entry name" value="RNGMNOXGNASE"/>
</dbReference>
<dbReference type="OrthoDB" id="10029326at2759"/>
<gene>
    <name evidence="8" type="ORF">BDV28DRAFT_158299</name>
</gene>
<dbReference type="GO" id="GO:0004497">
    <property type="term" value="F:monooxygenase activity"/>
    <property type="evidence" value="ECO:0007669"/>
    <property type="project" value="InterPro"/>
</dbReference>
<evidence type="ECO:0000313" key="8">
    <source>
        <dbReference type="EMBL" id="KAE8351954.1"/>
    </source>
</evidence>
<keyword evidence="4" id="KW-0560">Oxidoreductase</keyword>
<sequence>MAAKKNFRVVIVGGSIAGLTLAHSLQRCGIDFVVLEAGDDIAPQVGASIGIFANGARVFDQLGIFNRVLEETIPVNTVYYRTESGKLITKDEGRIFEERHGYPLTFLDRQLLLEILFTHLGDDQDRVHLHKRVVRVDNLPSKAVAHCADGSVFEGDLIVGADGVRSTVRQEMWRHMESLGLIKEAAKEKATMTAEYSCVFGISTGIPGVNPGDAHRTYATGYSILTVGGKGGRVYWFLFAKMDQSYSGSDFPRFNDQDLERHVAKYMNALVTPTASFYDVYKTVESKAYLCLEEAFYHRWSMDRCVCIGDSMHKMTPNIGQGGNAAIETAASLANCLARLTEASGADSISLQRINADLQNWQKARQTGAKEILILANKVTRLESSATLKDTIISQYLLPYLTDYMTDVLSRILVKGEILQFLPLPPRAVQGSMPYVRHCDQIDTQFGSLMKRALFCIPFLGLFAYANISMESRLWKAFPVTLPVPQQGFWTAKVPILDQLRGPFTCFLPSISVSHPQSYAHMLSFLTNVGPVYTIWLLESYRKRHSWTEIALAVALGTAFQCRGIGLLAPLHFTIEHLRTPLATLLHSRHKITPYILGSFLPALIAGSYVLIFANYVPQTVALRRYFHAIWHLLPIIMPLLQIPFRRLERLVSPATQQPEQREEDAKRNSTRNLRSIRFLSLSLALLSGLTFIHTRHTPPGVSMTYDETIAMASGLVWLGMKFRELKQLGYPVWWGTVIATLAGTTATLGPGAAILLGWGWREEILATLSTQSEGN</sequence>
<dbReference type="InterPro" id="IPR002938">
    <property type="entry name" value="FAD-bd"/>
</dbReference>
<keyword evidence="6" id="KW-0732">Signal</keyword>
<dbReference type="InterPro" id="IPR050562">
    <property type="entry name" value="FAD_mOase_fung"/>
</dbReference>
<evidence type="ECO:0000256" key="4">
    <source>
        <dbReference type="ARBA" id="ARBA00023002"/>
    </source>
</evidence>
<reference evidence="9" key="1">
    <citation type="submission" date="2019-04" db="EMBL/GenBank/DDBJ databases">
        <title>Friends and foes A comparative genomics studyof 23 Aspergillus species from section Flavi.</title>
        <authorList>
            <consortium name="DOE Joint Genome Institute"/>
            <person name="Kjaerbolling I."/>
            <person name="Vesth T."/>
            <person name="Frisvad J.C."/>
            <person name="Nybo J.L."/>
            <person name="Theobald S."/>
            <person name="Kildgaard S."/>
            <person name="Isbrandt T."/>
            <person name="Kuo A."/>
            <person name="Sato A."/>
            <person name="Lyhne E.K."/>
            <person name="Kogle M.E."/>
            <person name="Wiebenga A."/>
            <person name="Kun R.S."/>
            <person name="Lubbers R.J."/>
            <person name="Makela M.R."/>
            <person name="Barry K."/>
            <person name="Chovatia M."/>
            <person name="Clum A."/>
            <person name="Daum C."/>
            <person name="Haridas S."/>
            <person name="He G."/>
            <person name="LaButti K."/>
            <person name="Lipzen A."/>
            <person name="Mondo S."/>
            <person name="Riley R."/>
            <person name="Salamov A."/>
            <person name="Simmons B.A."/>
            <person name="Magnuson J.K."/>
            <person name="Henrissat B."/>
            <person name="Mortensen U.H."/>
            <person name="Larsen T.O."/>
            <person name="Devries R.P."/>
            <person name="Grigoriev I.V."/>
            <person name="Machida M."/>
            <person name="Baker S.E."/>
            <person name="Andersen M.R."/>
        </authorList>
    </citation>
    <scope>NUCLEOTIDE SEQUENCE [LARGE SCALE GENOMIC DNA]</scope>
    <source>
        <strain evidence="9">CBS 553.77</strain>
    </source>
</reference>
<feature type="transmembrane region" description="Helical" evidence="5">
    <location>
        <begin position="677"/>
        <end position="695"/>
    </location>
</feature>
<feature type="transmembrane region" description="Helical" evidence="5">
    <location>
        <begin position="733"/>
        <end position="761"/>
    </location>
</feature>
<keyword evidence="5" id="KW-1133">Transmembrane helix</keyword>
<evidence type="ECO:0000256" key="2">
    <source>
        <dbReference type="ARBA" id="ARBA00022630"/>
    </source>
</evidence>
<dbReference type="Gene3D" id="3.50.50.60">
    <property type="entry name" value="FAD/NAD(P)-binding domain"/>
    <property type="match status" value="1"/>
</dbReference>
<dbReference type="PANTHER" id="PTHR47356">
    <property type="entry name" value="FAD-DEPENDENT MONOOXYGENASE ASQG-RELATED"/>
    <property type="match status" value="1"/>
</dbReference>
<proteinExistence type="inferred from homology"/>
<keyword evidence="2" id="KW-0285">Flavoprotein</keyword>
<feature type="chain" id="PRO_5024817542" evidence="6">
    <location>
        <begin position="23"/>
        <end position="776"/>
    </location>
</feature>
<keyword evidence="3" id="KW-0274">FAD</keyword>
<dbReference type="EMBL" id="ML739148">
    <property type="protein sequence ID" value="KAE8351954.1"/>
    <property type="molecule type" value="Genomic_DNA"/>
</dbReference>
<keyword evidence="5" id="KW-0472">Membrane</keyword>
<evidence type="ECO:0000256" key="3">
    <source>
        <dbReference type="ARBA" id="ARBA00022827"/>
    </source>
</evidence>
<dbReference type="GO" id="GO:0071949">
    <property type="term" value="F:FAD binding"/>
    <property type="evidence" value="ECO:0007669"/>
    <property type="project" value="InterPro"/>
</dbReference>
<protein>
    <submittedName>
        <fullName evidence="8">FAD/NAD(P)-binding domain-containing protein</fullName>
    </submittedName>
</protein>
<name>A0A5N6Z2Q9_9EURO</name>
<evidence type="ECO:0000313" key="9">
    <source>
        <dbReference type="Proteomes" id="UP000327118"/>
    </source>
</evidence>
<dbReference type="Proteomes" id="UP000327118">
    <property type="component" value="Unassembled WGS sequence"/>
</dbReference>
<organism evidence="8 9">
    <name type="scientific">Aspergillus coremiiformis</name>
    <dbReference type="NCBI Taxonomy" id="138285"/>
    <lineage>
        <taxon>Eukaryota</taxon>
        <taxon>Fungi</taxon>
        <taxon>Dikarya</taxon>
        <taxon>Ascomycota</taxon>
        <taxon>Pezizomycotina</taxon>
        <taxon>Eurotiomycetes</taxon>
        <taxon>Eurotiomycetidae</taxon>
        <taxon>Eurotiales</taxon>
        <taxon>Aspergillaceae</taxon>
        <taxon>Aspergillus</taxon>
        <taxon>Aspergillus subgen. Circumdati</taxon>
    </lineage>
</organism>
<evidence type="ECO:0000259" key="7">
    <source>
        <dbReference type="Pfam" id="PF01494"/>
    </source>
</evidence>
<dbReference type="SUPFAM" id="SSF51905">
    <property type="entry name" value="FAD/NAD(P)-binding domain"/>
    <property type="match status" value="1"/>
</dbReference>
<dbReference type="PANTHER" id="PTHR47356:SF2">
    <property type="entry name" value="FAD-BINDING DOMAIN-CONTAINING PROTEIN-RELATED"/>
    <property type="match status" value="1"/>
</dbReference>
<dbReference type="Pfam" id="PF01494">
    <property type="entry name" value="FAD_binding_3"/>
    <property type="match status" value="1"/>
</dbReference>